<dbReference type="InterPro" id="IPR002083">
    <property type="entry name" value="MATH/TRAF_dom"/>
</dbReference>
<name>V5I6Y3_ANOGL</name>
<gene>
    <name evidence="2" type="primary">TRAF1</name>
</gene>
<feature type="domain" description="MATH" evidence="1">
    <location>
        <begin position="1"/>
        <end position="103"/>
    </location>
</feature>
<dbReference type="Pfam" id="PF22486">
    <property type="entry name" value="MATH_2"/>
    <property type="match status" value="1"/>
</dbReference>
<protein>
    <submittedName>
        <fullName evidence="2">TNF receptor-associated factor 1</fullName>
    </submittedName>
</protein>
<accession>V5I6Y3</accession>
<dbReference type="Gene3D" id="2.60.210.10">
    <property type="entry name" value="Apoptosis, Tumor Necrosis Factor Receptor Associated Protein 2, Chain A"/>
    <property type="match status" value="1"/>
</dbReference>
<dbReference type="SUPFAM" id="SSF49599">
    <property type="entry name" value="TRAF domain-like"/>
    <property type="match status" value="1"/>
</dbReference>
<evidence type="ECO:0000313" key="2">
    <source>
        <dbReference type="EMBL" id="JAB61081.1"/>
    </source>
</evidence>
<dbReference type="EMBL" id="GALX01007385">
    <property type="protein sequence ID" value="JAB61081.1"/>
    <property type="molecule type" value="Transcribed_RNA"/>
</dbReference>
<reference evidence="2" key="1">
    <citation type="submission" date="2013-07" db="EMBL/GenBank/DDBJ databases">
        <title>Midgut Transcriptome Profiling of Anoplphora glabripennis, a Lignocellulose Degrading, Wood-Boring Cerambycid.</title>
        <authorList>
            <person name="Scully E.D."/>
            <person name="Hoover K."/>
            <person name="Carlson J.E."/>
            <person name="Tien M."/>
            <person name="Geib S.M."/>
        </authorList>
    </citation>
    <scope>NUCLEOTIDE SEQUENCE</scope>
</reference>
<sequence length="113" mass="13275">MYLNGMKKWKDRYALLCIHVLKGEYDMLLKWPCHIEGTIILRDLENIDKPKPFSKYITAKRQQSDEENEEPQESSSTFIFIPHSTLLKGNFVKEDTLFIEVKIIQNAKLETSL</sequence>
<evidence type="ECO:0000259" key="1">
    <source>
        <dbReference type="Pfam" id="PF22486"/>
    </source>
</evidence>
<proteinExistence type="predicted"/>
<keyword evidence="2" id="KW-0675">Receptor</keyword>
<organism evidence="2">
    <name type="scientific">Anoplophora glabripennis</name>
    <name type="common">Asian longhorn beetle</name>
    <name type="synonym">Anoplophora nobilis</name>
    <dbReference type="NCBI Taxonomy" id="217634"/>
    <lineage>
        <taxon>Eukaryota</taxon>
        <taxon>Metazoa</taxon>
        <taxon>Ecdysozoa</taxon>
        <taxon>Arthropoda</taxon>
        <taxon>Hexapoda</taxon>
        <taxon>Insecta</taxon>
        <taxon>Pterygota</taxon>
        <taxon>Neoptera</taxon>
        <taxon>Endopterygota</taxon>
        <taxon>Coleoptera</taxon>
        <taxon>Polyphaga</taxon>
        <taxon>Cucujiformia</taxon>
        <taxon>Chrysomeloidea</taxon>
        <taxon>Cerambycidae</taxon>
        <taxon>Lamiinae</taxon>
        <taxon>Lamiini</taxon>
        <taxon>Anoplophora</taxon>
    </lineage>
</organism>
<dbReference type="AlphaFoldDB" id="V5I6Y3"/>
<dbReference type="InterPro" id="IPR008974">
    <property type="entry name" value="TRAF-like"/>
</dbReference>